<comment type="caution">
    <text evidence="6">The sequence shown here is derived from an EMBL/GenBank/DDBJ whole genome shotgun (WGS) entry which is preliminary data.</text>
</comment>
<evidence type="ECO:0000256" key="1">
    <source>
        <dbReference type="ARBA" id="ARBA00010312"/>
    </source>
</evidence>
<evidence type="ECO:0000256" key="4">
    <source>
        <dbReference type="ARBA" id="ARBA00023014"/>
    </source>
</evidence>
<name>A0ABW5DVP1_9PROT</name>
<dbReference type="SMART" id="SM00926">
    <property type="entry name" value="Molybdop_Fe4S4"/>
    <property type="match status" value="1"/>
</dbReference>
<dbReference type="Gene3D" id="2.40.40.20">
    <property type="match status" value="1"/>
</dbReference>
<keyword evidence="2" id="KW-0479">Metal-binding</keyword>
<dbReference type="InterPro" id="IPR006656">
    <property type="entry name" value="Mopterin_OxRdtase"/>
</dbReference>
<sequence>MPPLDQEAVFKSSACPHDCPSTCALEVEVLPGGKVGRFKGAADHPYTRGVLCTKVARYADRVHADNRLLHPMRRTGPKGSGQFERITWDEAMAEIISRFSKIIADHGPEAVWPYYYAGTMGWVQRDSINGLRRAFGFSEQKGTFCVTLVKAGWQAGTGAEIGRDPQAMLDSDLIVIWGANSIATNIHSFALASEARKKRGAKIIVIDPYRSPTAEQADQHLALLPGSDAALALAVMHVAFRDGLADREYLVRHTDLPEGLEAHVAARGPEWASALTGLSVEAIEDFAKLYLTSKRAYLQMGYGVSRGRNGAASVHAVSCLPAVSGAWAHKGGGAFWAYGNPYAFVKRSVVQGAPAPETRMMDMSRIGVALTGHMTGDRSELGDGPPVMAILVQNTNPMVVAPNTNLVRQGFAREDLFCVVHEHFMTDTALMADIVLPATQFVEHDDLYAAASHASLQVGPALIPAPGEARANIEVNNEIARRLGATDPKFSKSAREMIDEMLIASGLDGYEDLRDRRWLDLTPPHDPAPFGHADKKFHFATGWADGMPMLPDYAGLDDRPDADHPFRMIAPPARNFLNTSFTHVARWRQKEGKPYLRLTAVTADAHGIQTGDLVEIGNGRGTVLLTAQIATGQADGVLVAEGLWGNGDFKGGTGINSLVSDEAGRPNGGALFHDTKVWLRRAEIASVAE</sequence>
<dbReference type="PROSITE" id="PS51669">
    <property type="entry name" value="4FE4S_MOW_BIS_MGD"/>
    <property type="match status" value="1"/>
</dbReference>
<keyword evidence="4" id="KW-0411">Iron-sulfur</keyword>
<dbReference type="CDD" id="cd02766">
    <property type="entry name" value="MopB_3"/>
    <property type="match status" value="1"/>
</dbReference>
<evidence type="ECO:0000313" key="7">
    <source>
        <dbReference type="Proteomes" id="UP001597295"/>
    </source>
</evidence>
<feature type="domain" description="4Fe-4S Mo/W bis-MGD-type" evidence="5">
    <location>
        <begin position="8"/>
        <end position="66"/>
    </location>
</feature>
<dbReference type="InterPro" id="IPR050612">
    <property type="entry name" value="Prok_Mopterin_Oxidored"/>
</dbReference>
<dbReference type="Gene3D" id="3.30.2070.10">
    <property type="entry name" value="Formate dehydrogenase/DMSO reductase"/>
    <property type="match status" value="1"/>
</dbReference>
<evidence type="ECO:0000259" key="5">
    <source>
        <dbReference type="PROSITE" id="PS51669"/>
    </source>
</evidence>
<dbReference type="Gene3D" id="3.40.50.740">
    <property type="match status" value="1"/>
</dbReference>
<reference evidence="7" key="1">
    <citation type="journal article" date="2019" name="Int. J. Syst. Evol. Microbiol.">
        <title>The Global Catalogue of Microorganisms (GCM) 10K type strain sequencing project: providing services to taxonomists for standard genome sequencing and annotation.</title>
        <authorList>
            <consortium name="The Broad Institute Genomics Platform"/>
            <consortium name="The Broad Institute Genome Sequencing Center for Infectious Disease"/>
            <person name="Wu L."/>
            <person name="Ma J."/>
        </authorList>
    </citation>
    <scope>NUCLEOTIDE SEQUENCE [LARGE SCALE GENOMIC DNA]</scope>
    <source>
        <strain evidence="7">CGMCC 1.19062</strain>
    </source>
</reference>
<dbReference type="Pfam" id="PF01568">
    <property type="entry name" value="Molydop_binding"/>
    <property type="match status" value="1"/>
</dbReference>
<organism evidence="6 7">
    <name type="scientific">Lacibacterium aquatile</name>
    <dbReference type="NCBI Taxonomy" id="1168082"/>
    <lineage>
        <taxon>Bacteria</taxon>
        <taxon>Pseudomonadati</taxon>
        <taxon>Pseudomonadota</taxon>
        <taxon>Alphaproteobacteria</taxon>
        <taxon>Rhodospirillales</taxon>
        <taxon>Rhodospirillaceae</taxon>
    </lineage>
</organism>
<dbReference type="Pfam" id="PF04879">
    <property type="entry name" value="Molybdop_Fe4S4"/>
    <property type="match status" value="1"/>
</dbReference>
<dbReference type="Gene3D" id="2.20.25.90">
    <property type="entry name" value="ADC-like domains"/>
    <property type="match status" value="1"/>
</dbReference>
<dbReference type="RefSeq" id="WP_379876313.1">
    <property type="nucleotide sequence ID" value="NZ_JBHUIP010000010.1"/>
</dbReference>
<dbReference type="PANTHER" id="PTHR43742">
    <property type="entry name" value="TRIMETHYLAMINE-N-OXIDE REDUCTASE"/>
    <property type="match status" value="1"/>
</dbReference>
<dbReference type="Gene3D" id="3.40.228.10">
    <property type="entry name" value="Dimethylsulfoxide Reductase, domain 2"/>
    <property type="match status" value="1"/>
</dbReference>
<dbReference type="EMBL" id="JBHUIP010000010">
    <property type="protein sequence ID" value="MFD2263320.1"/>
    <property type="molecule type" value="Genomic_DNA"/>
</dbReference>
<dbReference type="PANTHER" id="PTHR43742:SF6">
    <property type="entry name" value="OXIDOREDUCTASE YYAE-RELATED"/>
    <property type="match status" value="1"/>
</dbReference>
<keyword evidence="3" id="KW-0408">Iron</keyword>
<dbReference type="SUPFAM" id="SSF53706">
    <property type="entry name" value="Formate dehydrogenase/DMSO reductase, domains 1-3"/>
    <property type="match status" value="1"/>
</dbReference>
<accession>A0ABW5DVP1</accession>
<dbReference type="Proteomes" id="UP001597295">
    <property type="component" value="Unassembled WGS sequence"/>
</dbReference>
<gene>
    <name evidence="6" type="ORF">ACFSM5_10510</name>
</gene>
<dbReference type="SUPFAM" id="SSF50692">
    <property type="entry name" value="ADC-like"/>
    <property type="match status" value="1"/>
</dbReference>
<evidence type="ECO:0000256" key="2">
    <source>
        <dbReference type="ARBA" id="ARBA00022723"/>
    </source>
</evidence>
<dbReference type="InterPro" id="IPR006963">
    <property type="entry name" value="Mopterin_OxRdtase_4Fe-4S_dom"/>
</dbReference>
<comment type="similarity">
    <text evidence="1">Belongs to the prokaryotic molybdopterin-containing oxidoreductase family.</text>
</comment>
<evidence type="ECO:0000256" key="3">
    <source>
        <dbReference type="ARBA" id="ARBA00023004"/>
    </source>
</evidence>
<evidence type="ECO:0000313" key="6">
    <source>
        <dbReference type="EMBL" id="MFD2263320.1"/>
    </source>
</evidence>
<protein>
    <submittedName>
        <fullName evidence="6">Molybdopterin-dependent oxidoreductase</fullName>
    </submittedName>
</protein>
<keyword evidence="7" id="KW-1185">Reference proteome</keyword>
<dbReference type="InterPro" id="IPR006657">
    <property type="entry name" value="MoPterin_dinucl-bd_dom"/>
</dbReference>
<dbReference type="InterPro" id="IPR009010">
    <property type="entry name" value="Asp_de-COase-like_dom_sf"/>
</dbReference>
<dbReference type="Pfam" id="PF00384">
    <property type="entry name" value="Molybdopterin"/>
    <property type="match status" value="1"/>
</dbReference>
<proteinExistence type="inferred from homology"/>